<dbReference type="InterPro" id="IPR036452">
    <property type="entry name" value="Ribo_hydro-like"/>
</dbReference>
<protein>
    <recommendedName>
        <fullName evidence="1">Cellulose-binding Sde182 nucleoside hydrolase-like domain-containing protein</fullName>
    </recommendedName>
</protein>
<proteinExistence type="predicted"/>
<evidence type="ECO:0000259" key="1">
    <source>
        <dbReference type="Pfam" id="PF07632"/>
    </source>
</evidence>
<dbReference type="Gene3D" id="3.90.245.10">
    <property type="entry name" value="Ribonucleoside hydrolase-like"/>
    <property type="match status" value="2"/>
</dbReference>
<dbReference type="AlphaFoldDB" id="A0A5Q4BCT6"/>
<gene>
    <name evidence="2" type="ORF">CSHISOI_11125</name>
</gene>
<evidence type="ECO:0000313" key="2">
    <source>
        <dbReference type="EMBL" id="TQN64504.1"/>
    </source>
</evidence>
<dbReference type="OrthoDB" id="4365578at2759"/>
<dbReference type="InterPro" id="IPR011483">
    <property type="entry name" value="Sde182_NH-like"/>
</dbReference>
<feature type="non-terminal residue" evidence="2">
    <location>
        <position position="1"/>
    </location>
</feature>
<feature type="domain" description="Cellulose-binding Sde182 nucleoside hydrolase-like" evidence="1">
    <location>
        <begin position="1"/>
        <end position="62"/>
    </location>
</feature>
<dbReference type="Proteomes" id="UP000326340">
    <property type="component" value="Unassembled WGS sequence"/>
</dbReference>
<name>A0A5Q4BCT6_9PEZI</name>
<accession>A0A5Q4BCT6</accession>
<organism evidence="2 3">
    <name type="scientific">Colletotrichum shisoi</name>
    <dbReference type="NCBI Taxonomy" id="2078593"/>
    <lineage>
        <taxon>Eukaryota</taxon>
        <taxon>Fungi</taxon>
        <taxon>Dikarya</taxon>
        <taxon>Ascomycota</taxon>
        <taxon>Pezizomycotina</taxon>
        <taxon>Sordariomycetes</taxon>
        <taxon>Hypocreomycetidae</taxon>
        <taxon>Glomerellales</taxon>
        <taxon>Glomerellaceae</taxon>
        <taxon>Colletotrichum</taxon>
        <taxon>Colletotrichum destructivum species complex</taxon>
    </lineage>
</organism>
<evidence type="ECO:0000313" key="3">
    <source>
        <dbReference type="Proteomes" id="UP000326340"/>
    </source>
</evidence>
<dbReference type="EMBL" id="PUHP01002311">
    <property type="protein sequence ID" value="TQN64504.1"/>
    <property type="molecule type" value="Genomic_DNA"/>
</dbReference>
<dbReference type="GO" id="GO:0016799">
    <property type="term" value="F:hydrolase activity, hydrolyzing N-glycosyl compounds"/>
    <property type="evidence" value="ECO:0007669"/>
    <property type="project" value="InterPro"/>
</dbReference>
<reference evidence="2 3" key="1">
    <citation type="journal article" date="2019" name="Sci. Rep.">
        <title>Colletotrichum shisoi sp. nov., an anthracnose pathogen of Perilla frutescens in Japan: molecular phylogenetic, morphological and genomic evidence.</title>
        <authorList>
            <person name="Gan P."/>
            <person name="Tsushima A."/>
            <person name="Hiroyama R."/>
            <person name="Narusaka M."/>
            <person name="Takano Y."/>
            <person name="Narusaka Y."/>
            <person name="Kawaradani M."/>
            <person name="Damm U."/>
            <person name="Shirasu K."/>
        </authorList>
    </citation>
    <scope>NUCLEOTIDE SEQUENCE [LARGE SCALE GENOMIC DNA]</scope>
    <source>
        <strain evidence="2 3">PG-2018a</strain>
    </source>
</reference>
<sequence>PKTSHLHGLIALGLPVYGMDGVGEGCNSEGSRRLVAAVNASDEPLYIPVWGSASVLTQALYALGAEYPDADFTVEGDTPSLLYLIPNSLSDPEFPEWGS</sequence>
<comment type="caution">
    <text evidence="2">The sequence shown here is derived from an EMBL/GenBank/DDBJ whole genome shotgun (WGS) entry which is preliminary data.</text>
</comment>
<dbReference type="Pfam" id="PF07632">
    <property type="entry name" value="Sde182_NH-like"/>
    <property type="match status" value="1"/>
</dbReference>
<keyword evidence="3" id="KW-1185">Reference proteome</keyword>